<keyword evidence="3" id="KW-1185">Reference proteome</keyword>
<organism evidence="2 3">
    <name type="scientific">Lichtheimia ornata</name>
    <dbReference type="NCBI Taxonomy" id="688661"/>
    <lineage>
        <taxon>Eukaryota</taxon>
        <taxon>Fungi</taxon>
        <taxon>Fungi incertae sedis</taxon>
        <taxon>Mucoromycota</taxon>
        <taxon>Mucoromycotina</taxon>
        <taxon>Mucoromycetes</taxon>
        <taxon>Mucorales</taxon>
        <taxon>Lichtheimiaceae</taxon>
        <taxon>Lichtheimia</taxon>
    </lineage>
</organism>
<dbReference type="RefSeq" id="XP_058346142.1">
    <property type="nucleotide sequence ID" value="XM_058483053.1"/>
</dbReference>
<comment type="caution">
    <text evidence="2">The sequence shown here is derived from an EMBL/GenBank/DDBJ whole genome shotgun (WGS) entry which is preliminary data.</text>
</comment>
<name>A0AAD7V8Y0_9FUNG</name>
<feature type="region of interest" description="Disordered" evidence="1">
    <location>
        <begin position="1"/>
        <end position="29"/>
    </location>
</feature>
<feature type="compositionally biased region" description="Acidic residues" evidence="1">
    <location>
        <begin position="1"/>
        <end position="23"/>
    </location>
</feature>
<evidence type="ECO:0000313" key="3">
    <source>
        <dbReference type="Proteomes" id="UP001234581"/>
    </source>
</evidence>
<gene>
    <name evidence="2" type="ORF">O0I10_002978</name>
</gene>
<dbReference type="GeneID" id="83210391"/>
<reference evidence="2 3" key="1">
    <citation type="submission" date="2023-03" db="EMBL/GenBank/DDBJ databases">
        <title>Genome sequence of Lichtheimia ornata CBS 291.66.</title>
        <authorList>
            <person name="Mohabir J.T."/>
            <person name="Shea T.P."/>
            <person name="Kurbessoian T."/>
            <person name="Berby B."/>
            <person name="Fontaine J."/>
            <person name="Livny J."/>
            <person name="Gnirke A."/>
            <person name="Stajich J.E."/>
            <person name="Cuomo C.A."/>
        </authorList>
    </citation>
    <scope>NUCLEOTIDE SEQUENCE [LARGE SCALE GENOMIC DNA]</scope>
    <source>
        <strain evidence="2">CBS 291.66</strain>
    </source>
</reference>
<dbReference type="AlphaFoldDB" id="A0AAD7V8Y0"/>
<dbReference type="Proteomes" id="UP001234581">
    <property type="component" value="Unassembled WGS sequence"/>
</dbReference>
<protein>
    <submittedName>
        <fullName evidence="2">Uncharacterized protein</fullName>
    </submittedName>
</protein>
<sequence>MLQIEHDDDDDSSFQSDDSDMTDDDHNYEEQHAMLPLPPETMWTEPYQRFFQMLNEEDNLLREAFLGFYTGDGCPRSWQGYLNAHAYATYKKISFKAVGGFASC</sequence>
<dbReference type="EMBL" id="JARTCD010000009">
    <property type="protein sequence ID" value="KAJ8661229.1"/>
    <property type="molecule type" value="Genomic_DNA"/>
</dbReference>
<evidence type="ECO:0000256" key="1">
    <source>
        <dbReference type="SAM" id="MobiDB-lite"/>
    </source>
</evidence>
<proteinExistence type="predicted"/>
<evidence type="ECO:0000313" key="2">
    <source>
        <dbReference type="EMBL" id="KAJ8661229.1"/>
    </source>
</evidence>
<accession>A0AAD7V8Y0</accession>